<dbReference type="PANTHER" id="PTHR33975:SF2">
    <property type="entry name" value="MYELIN-ASSOCIATED OLIGODENDROCYTE BASIC PROTEIN"/>
    <property type="match status" value="1"/>
</dbReference>
<keyword evidence="2" id="KW-1185">Reference proteome</keyword>
<name>A0A9Q0FB39_9ROSI</name>
<dbReference type="AlphaFoldDB" id="A0A9Q0FB39"/>
<accession>A0A9Q0FB39</accession>
<dbReference type="InterPro" id="IPR010903">
    <property type="entry name" value="DUF1517"/>
</dbReference>
<evidence type="ECO:0000313" key="2">
    <source>
        <dbReference type="Proteomes" id="UP001141552"/>
    </source>
</evidence>
<gene>
    <name evidence="1" type="ORF">Tsubulata_040698</name>
</gene>
<sequence>MATTALLITSSPLLWKQSFSISSSRLQLKPYNNPSLSSKPANLGVTLNARGSCNTHFILKGLNDTHETSPRSSNQEISTDPFQFIVNTILKTLKALRQPVVGALWIGILLVMHAPNNHLALAASGGIMGGDISDSGSYDWSSDSSGGEDFDYSIDLGYLDSVGLKGSAVTLQRDLDRICKSSNTSSREGLSRLLRETTSALLKHQNYWISGHLYMTITEYPEWARAHFKELSTAERKKFDKETLVNLNNQKHRIFATDRIATGVINEYIVVTILVKAWSRRSIPVINGHEDLKNALGSLQFYDRSCISAVQVLWTPQQENDILPESEFEEKYPDLFRGQFRE</sequence>
<dbReference type="Proteomes" id="UP001141552">
    <property type="component" value="Unassembled WGS sequence"/>
</dbReference>
<comment type="caution">
    <text evidence="1">The sequence shown here is derived from an EMBL/GenBank/DDBJ whole genome shotgun (WGS) entry which is preliminary data.</text>
</comment>
<dbReference type="PANTHER" id="PTHR33975">
    <property type="entry name" value="MYELIN-ASSOCIATED OLIGODENDROCYTE BASIC PROTEIN"/>
    <property type="match status" value="1"/>
</dbReference>
<organism evidence="1 2">
    <name type="scientific">Turnera subulata</name>
    <dbReference type="NCBI Taxonomy" id="218843"/>
    <lineage>
        <taxon>Eukaryota</taxon>
        <taxon>Viridiplantae</taxon>
        <taxon>Streptophyta</taxon>
        <taxon>Embryophyta</taxon>
        <taxon>Tracheophyta</taxon>
        <taxon>Spermatophyta</taxon>
        <taxon>Magnoliopsida</taxon>
        <taxon>eudicotyledons</taxon>
        <taxon>Gunneridae</taxon>
        <taxon>Pentapetalae</taxon>
        <taxon>rosids</taxon>
        <taxon>fabids</taxon>
        <taxon>Malpighiales</taxon>
        <taxon>Passifloraceae</taxon>
        <taxon>Turnera</taxon>
    </lineage>
</organism>
<proteinExistence type="predicted"/>
<dbReference type="GO" id="GO:0009507">
    <property type="term" value="C:chloroplast"/>
    <property type="evidence" value="ECO:0007669"/>
    <property type="project" value="TreeGrafter"/>
</dbReference>
<evidence type="ECO:0000313" key="1">
    <source>
        <dbReference type="EMBL" id="KAJ4828205.1"/>
    </source>
</evidence>
<dbReference type="OrthoDB" id="542507at2759"/>
<dbReference type="Pfam" id="PF07466">
    <property type="entry name" value="DUF1517"/>
    <property type="match status" value="1"/>
</dbReference>
<reference evidence="1" key="2">
    <citation type="journal article" date="2023" name="Plants (Basel)">
        <title>Annotation of the Turnera subulata (Passifloraceae) Draft Genome Reveals the S-Locus Evolved after the Divergence of Turneroideae from Passifloroideae in a Stepwise Manner.</title>
        <authorList>
            <person name="Henning P.M."/>
            <person name="Roalson E.H."/>
            <person name="Mir W."/>
            <person name="McCubbin A.G."/>
            <person name="Shore J.S."/>
        </authorList>
    </citation>
    <scope>NUCLEOTIDE SEQUENCE</scope>
    <source>
        <strain evidence="1">F60SS</strain>
    </source>
</reference>
<reference evidence="1" key="1">
    <citation type="submission" date="2022-02" db="EMBL/GenBank/DDBJ databases">
        <authorList>
            <person name="Henning P.M."/>
            <person name="McCubbin A.G."/>
            <person name="Shore J.S."/>
        </authorList>
    </citation>
    <scope>NUCLEOTIDE SEQUENCE</scope>
    <source>
        <strain evidence="1">F60SS</strain>
        <tissue evidence="1">Leaves</tissue>
    </source>
</reference>
<protein>
    <submittedName>
        <fullName evidence="1">Uncharacterized protein</fullName>
    </submittedName>
</protein>
<dbReference type="InterPro" id="IPR053023">
    <property type="entry name" value="FLAP_modulator"/>
</dbReference>
<dbReference type="EMBL" id="JAKUCV010006232">
    <property type="protein sequence ID" value="KAJ4828205.1"/>
    <property type="molecule type" value="Genomic_DNA"/>
</dbReference>